<keyword evidence="1" id="KW-0472">Membrane</keyword>
<reference evidence="2" key="1">
    <citation type="submission" date="2020-10" db="EMBL/GenBank/DDBJ databases">
        <authorList>
            <person name="Gilroy R."/>
        </authorList>
    </citation>
    <scope>NUCLEOTIDE SEQUENCE</scope>
    <source>
        <strain evidence="2">ChiSjej4B22-8148</strain>
    </source>
</reference>
<dbReference type="AlphaFoldDB" id="A0A9D1AAV8"/>
<evidence type="ECO:0000256" key="1">
    <source>
        <dbReference type="SAM" id="Phobius"/>
    </source>
</evidence>
<evidence type="ECO:0000313" key="2">
    <source>
        <dbReference type="EMBL" id="HIR13158.1"/>
    </source>
</evidence>
<organism evidence="2 3">
    <name type="scientific">Candidatus Choladousia intestinavium</name>
    <dbReference type="NCBI Taxonomy" id="2840727"/>
    <lineage>
        <taxon>Bacteria</taxon>
        <taxon>Bacillati</taxon>
        <taxon>Bacillota</taxon>
        <taxon>Clostridia</taxon>
        <taxon>Lachnospirales</taxon>
        <taxon>Lachnospiraceae</taxon>
        <taxon>Lachnospiraceae incertae sedis</taxon>
        <taxon>Candidatus Choladousia</taxon>
    </lineage>
</organism>
<feature type="transmembrane region" description="Helical" evidence="1">
    <location>
        <begin position="33"/>
        <end position="57"/>
    </location>
</feature>
<gene>
    <name evidence="2" type="ORF">IAB31_04460</name>
</gene>
<evidence type="ECO:0000313" key="3">
    <source>
        <dbReference type="Proteomes" id="UP000886757"/>
    </source>
</evidence>
<feature type="transmembrane region" description="Helical" evidence="1">
    <location>
        <begin position="63"/>
        <end position="83"/>
    </location>
</feature>
<reference evidence="2" key="2">
    <citation type="journal article" date="2021" name="PeerJ">
        <title>Extensive microbial diversity within the chicken gut microbiome revealed by metagenomics and culture.</title>
        <authorList>
            <person name="Gilroy R."/>
            <person name="Ravi A."/>
            <person name="Getino M."/>
            <person name="Pursley I."/>
            <person name="Horton D.L."/>
            <person name="Alikhan N.F."/>
            <person name="Baker D."/>
            <person name="Gharbi K."/>
            <person name="Hall N."/>
            <person name="Watson M."/>
            <person name="Adriaenssens E.M."/>
            <person name="Foster-Nyarko E."/>
            <person name="Jarju S."/>
            <person name="Secka A."/>
            <person name="Antonio M."/>
            <person name="Oren A."/>
            <person name="Chaudhuri R.R."/>
            <person name="La Ragione R."/>
            <person name="Hildebrand F."/>
            <person name="Pallen M.J."/>
        </authorList>
    </citation>
    <scope>NUCLEOTIDE SEQUENCE</scope>
    <source>
        <strain evidence="2">ChiSjej4B22-8148</strain>
    </source>
</reference>
<accession>A0A9D1AAV8</accession>
<feature type="transmembrane region" description="Helical" evidence="1">
    <location>
        <begin position="159"/>
        <end position="183"/>
    </location>
</feature>
<sequence length="193" mass="21010">MQSRGKQEKNADRENRIERDEEYLRLFQRGQKILRGGWILVMAVSALLFLSGIYFTLSGRGEWIDMAAVLIPFLITGAILLFLASPYKKGAAEVKNTAGAPSKGRKSSFSPSTWRITSSFSETSSGKFAVLSGILFLTAGILILMGALFLWLGRAEGDLLVFASGAFLVSLGFPAAAFGILDVSHAVSRRKKK</sequence>
<feature type="transmembrane region" description="Helical" evidence="1">
    <location>
        <begin position="128"/>
        <end position="153"/>
    </location>
</feature>
<keyword evidence="1" id="KW-1133">Transmembrane helix</keyword>
<proteinExistence type="predicted"/>
<comment type="caution">
    <text evidence="2">The sequence shown here is derived from an EMBL/GenBank/DDBJ whole genome shotgun (WGS) entry which is preliminary data.</text>
</comment>
<keyword evidence="1" id="KW-0812">Transmembrane</keyword>
<protein>
    <submittedName>
        <fullName evidence="2">Uncharacterized protein</fullName>
    </submittedName>
</protein>
<dbReference type="EMBL" id="DVGK01000052">
    <property type="protein sequence ID" value="HIR13158.1"/>
    <property type="molecule type" value="Genomic_DNA"/>
</dbReference>
<name>A0A9D1AAV8_9FIRM</name>
<dbReference type="Proteomes" id="UP000886757">
    <property type="component" value="Unassembled WGS sequence"/>
</dbReference>